<dbReference type="GO" id="GO:0015920">
    <property type="term" value="P:lipopolysaccharide transport"/>
    <property type="evidence" value="ECO:0007669"/>
    <property type="project" value="TreeGrafter"/>
</dbReference>
<dbReference type="InterPro" id="IPR005495">
    <property type="entry name" value="LptG/LptF_permease"/>
</dbReference>
<gene>
    <name evidence="7" type="primary">lptG</name>
    <name evidence="7" type="ORF">GQ651_06740</name>
</gene>
<dbReference type="PANTHER" id="PTHR33529:SF2">
    <property type="entry name" value="LIPOPOLYSACCHARIDE EXPORT SYSTEM PERMEASE PROTEIN LPTG"/>
    <property type="match status" value="1"/>
</dbReference>
<dbReference type="AlphaFoldDB" id="A0A7C9NDJ2"/>
<evidence type="ECO:0000256" key="5">
    <source>
        <dbReference type="ARBA" id="ARBA00023136"/>
    </source>
</evidence>
<feature type="transmembrane region" description="Helical" evidence="6">
    <location>
        <begin position="99"/>
        <end position="117"/>
    </location>
</feature>
<dbReference type="Pfam" id="PF03739">
    <property type="entry name" value="LptF_LptG"/>
    <property type="match status" value="1"/>
</dbReference>
<protein>
    <submittedName>
        <fullName evidence="7">LPS export ABC transporter permease LptG</fullName>
    </submittedName>
</protein>
<evidence type="ECO:0000256" key="2">
    <source>
        <dbReference type="ARBA" id="ARBA00022475"/>
    </source>
</evidence>
<feature type="transmembrane region" description="Helical" evidence="6">
    <location>
        <begin position="339"/>
        <end position="361"/>
    </location>
</feature>
<sequence length="366" mass="39888">MTLHLYFARRFAKTFLSVLLVFFAILVLIDMIEQIRRFGETEAGFGMLLGLTFLNVPETLYGILPLVMILSTLALFLGLARSSELVVTRASGRSALKSLVAPVIVAFVVGILAVAVFNPIVAATSKQYEALADRLRGGEVSQLSLTSEGLWLRQGDESGQTVIRAVRSNLDGTELSAVTFMGFDGDGRPAFRIEADRARLTEGAWAIEGAKEWRFDTGQAIPEAEAFETERMSLASNLTRDQILDSFGTPSAIPIWELPGFIRDLETAGFSARIHKTFLHMELALPVLLVAMVLVGAGFTMRHTRFGRTGMMVMLALALGFTLYFIRNFAAILGENGQIPILLAAWGPPVASVLLPLGLLLHLEDG</sequence>
<dbReference type="RefSeq" id="WP_160763408.1">
    <property type="nucleotide sequence ID" value="NZ_WUPT01000001.1"/>
</dbReference>
<evidence type="ECO:0000256" key="1">
    <source>
        <dbReference type="ARBA" id="ARBA00004651"/>
    </source>
</evidence>
<dbReference type="EMBL" id="WUPT01000001">
    <property type="protein sequence ID" value="MXQ07539.1"/>
    <property type="molecule type" value="Genomic_DNA"/>
</dbReference>
<feature type="transmembrane region" description="Helical" evidence="6">
    <location>
        <begin position="12"/>
        <end position="32"/>
    </location>
</feature>
<dbReference type="Proteomes" id="UP000480350">
    <property type="component" value="Unassembled WGS sequence"/>
</dbReference>
<evidence type="ECO:0000313" key="8">
    <source>
        <dbReference type="Proteomes" id="UP000480350"/>
    </source>
</evidence>
<evidence type="ECO:0000256" key="3">
    <source>
        <dbReference type="ARBA" id="ARBA00022692"/>
    </source>
</evidence>
<keyword evidence="4 6" id="KW-1133">Transmembrane helix</keyword>
<feature type="transmembrane region" description="Helical" evidence="6">
    <location>
        <begin position="59"/>
        <end position="79"/>
    </location>
</feature>
<comment type="subcellular location">
    <subcellularLocation>
        <location evidence="1">Cell membrane</location>
        <topology evidence="1">Multi-pass membrane protein</topology>
    </subcellularLocation>
</comment>
<dbReference type="GO" id="GO:0055085">
    <property type="term" value="P:transmembrane transport"/>
    <property type="evidence" value="ECO:0007669"/>
    <property type="project" value="InterPro"/>
</dbReference>
<dbReference type="NCBIfam" id="TIGR04408">
    <property type="entry name" value="LptG_lptG"/>
    <property type="match status" value="1"/>
</dbReference>
<organism evidence="7 8">
    <name type="scientific">Kangsaoukella pontilimi</name>
    <dbReference type="NCBI Taxonomy" id="2691042"/>
    <lineage>
        <taxon>Bacteria</taxon>
        <taxon>Pseudomonadati</taxon>
        <taxon>Pseudomonadota</taxon>
        <taxon>Alphaproteobacteria</taxon>
        <taxon>Rhodobacterales</taxon>
        <taxon>Paracoccaceae</taxon>
        <taxon>Kangsaoukella</taxon>
    </lineage>
</organism>
<comment type="caution">
    <text evidence="7">The sequence shown here is derived from an EMBL/GenBank/DDBJ whole genome shotgun (WGS) entry which is preliminary data.</text>
</comment>
<name>A0A7C9NDJ2_9RHOB</name>
<evidence type="ECO:0000256" key="4">
    <source>
        <dbReference type="ARBA" id="ARBA00022989"/>
    </source>
</evidence>
<proteinExistence type="predicted"/>
<dbReference type="PANTHER" id="PTHR33529">
    <property type="entry name" value="SLR0882 PROTEIN-RELATED"/>
    <property type="match status" value="1"/>
</dbReference>
<dbReference type="GO" id="GO:0043190">
    <property type="term" value="C:ATP-binding cassette (ABC) transporter complex"/>
    <property type="evidence" value="ECO:0007669"/>
    <property type="project" value="InterPro"/>
</dbReference>
<feature type="transmembrane region" description="Helical" evidence="6">
    <location>
        <begin position="313"/>
        <end position="333"/>
    </location>
</feature>
<dbReference type="InterPro" id="IPR030923">
    <property type="entry name" value="LptG"/>
</dbReference>
<evidence type="ECO:0000256" key="6">
    <source>
        <dbReference type="SAM" id="Phobius"/>
    </source>
</evidence>
<feature type="transmembrane region" description="Helical" evidence="6">
    <location>
        <begin position="283"/>
        <end position="301"/>
    </location>
</feature>
<evidence type="ECO:0000313" key="7">
    <source>
        <dbReference type="EMBL" id="MXQ07539.1"/>
    </source>
</evidence>
<reference evidence="7 8" key="2">
    <citation type="submission" date="2020-03" db="EMBL/GenBank/DDBJ databases">
        <title>Kangsaoukella pontilimi gen. nov., sp. nov., a new member of the family Rhodobacteraceae isolated from a tidal mudflat.</title>
        <authorList>
            <person name="Kim I.S."/>
        </authorList>
    </citation>
    <scope>NUCLEOTIDE SEQUENCE [LARGE SCALE GENOMIC DNA]</scope>
    <source>
        <strain evidence="7 8">GH1-50</strain>
    </source>
</reference>
<keyword evidence="3 6" id="KW-0812">Transmembrane</keyword>
<keyword evidence="2" id="KW-1003">Cell membrane</keyword>
<reference evidence="7 8" key="1">
    <citation type="submission" date="2019-12" db="EMBL/GenBank/DDBJ databases">
        <authorList>
            <person name="Lee S.D."/>
        </authorList>
    </citation>
    <scope>NUCLEOTIDE SEQUENCE [LARGE SCALE GENOMIC DNA]</scope>
    <source>
        <strain evidence="7 8">GH1-50</strain>
    </source>
</reference>
<keyword evidence="8" id="KW-1185">Reference proteome</keyword>
<keyword evidence="5 6" id="KW-0472">Membrane</keyword>
<accession>A0A7C9NDJ2</accession>